<feature type="compositionally biased region" description="Low complexity" evidence="1">
    <location>
        <begin position="280"/>
        <end position="300"/>
    </location>
</feature>
<dbReference type="EMBL" id="JYDQ01000020">
    <property type="protein sequence ID" value="KRY21042.1"/>
    <property type="molecule type" value="Genomic_DNA"/>
</dbReference>
<feature type="region of interest" description="Disordered" evidence="1">
    <location>
        <begin position="1"/>
        <end position="105"/>
    </location>
</feature>
<proteinExistence type="predicted"/>
<dbReference type="SMART" id="SM00246">
    <property type="entry name" value="WH2"/>
    <property type="match status" value="1"/>
</dbReference>
<dbReference type="EMBL" id="JYDQ01000020">
    <property type="protein sequence ID" value="KRY21044.1"/>
    <property type="molecule type" value="Genomic_DNA"/>
</dbReference>
<feature type="compositionally biased region" description="Pro residues" evidence="1">
    <location>
        <begin position="7"/>
        <end position="27"/>
    </location>
</feature>
<dbReference type="PANTHER" id="PTHR45691">
    <property type="entry name" value="PROTEIN DIAPHANOUS"/>
    <property type="match status" value="1"/>
</dbReference>
<evidence type="ECO:0000259" key="2">
    <source>
        <dbReference type="PROSITE" id="PS51082"/>
    </source>
</evidence>
<feature type="compositionally biased region" description="Polar residues" evidence="1">
    <location>
        <begin position="81"/>
        <end position="103"/>
    </location>
</feature>
<dbReference type="STRING" id="990121.A0A0V1A8S8"/>
<dbReference type="AlphaFoldDB" id="A0A0V1A8S8"/>
<dbReference type="InterPro" id="IPR051412">
    <property type="entry name" value="Formin_Homology_Diaphanous_sf"/>
</dbReference>
<dbReference type="GO" id="GO:0030041">
    <property type="term" value="P:actin filament polymerization"/>
    <property type="evidence" value="ECO:0007669"/>
    <property type="project" value="TreeGrafter"/>
</dbReference>
<feature type="non-terminal residue" evidence="3">
    <location>
        <position position="1"/>
    </location>
</feature>
<dbReference type="Proteomes" id="UP000054783">
    <property type="component" value="Unassembled WGS sequence"/>
</dbReference>
<dbReference type="InterPro" id="IPR003124">
    <property type="entry name" value="WH2_dom"/>
</dbReference>
<evidence type="ECO:0000313" key="3">
    <source>
        <dbReference type="EMBL" id="KRY21044.1"/>
    </source>
</evidence>
<feature type="region of interest" description="Disordered" evidence="1">
    <location>
        <begin position="362"/>
        <end position="443"/>
    </location>
</feature>
<comment type="caution">
    <text evidence="3">The sequence shown here is derived from an EMBL/GenBank/DDBJ whole genome shotgun (WGS) entry which is preliminary data.</text>
</comment>
<evidence type="ECO:0000313" key="4">
    <source>
        <dbReference type="Proteomes" id="UP000054783"/>
    </source>
</evidence>
<organism evidence="3 4">
    <name type="scientific">Trichinella patagoniensis</name>
    <dbReference type="NCBI Taxonomy" id="990121"/>
    <lineage>
        <taxon>Eukaryota</taxon>
        <taxon>Metazoa</taxon>
        <taxon>Ecdysozoa</taxon>
        <taxon>Nematoda</taxon>
        <taxon>Enoplea</taxon>
        <taxon>Dorylaimia</taxon>
        <taxon>Trichinellida</taxon>
        <taxon>Trichinellidae</taxon>
        <taxon>Trichinella</taxon>
    </lineage>
</organism>
<reference evidence="3 4" key="1">
    <citation type="submission" date="2015-01" db="EMBL/GenBank/DDBJ databases">
        <title>Evolution of Trichinella species and genotypes.</title>
        <authorList>
            <person name="Korhonen P.K."/>
            <person name="Edoardo P."/>
            <person name="Giuseppe L.R."/>
            <person name="Gasser R.B."/>
        </authorList>
    </citation>
    <scope>NUCLEOTIDE SEQUENCE [LARGE SCALE GENOMIC DNA]</scope>
    <source>
        <strain evidence="3">ISS2496</strain>
    </source>
</reference>
<gene>
    <name evidence="3" type="ORF">T12_4236</name>
</gene>
<dbReference type="GO" id="GO:0005884">
    <property type="term" value="C:actin filament"/>
    <property type="evidence" value="ECO:0007669"/>
    <property type="project" value="TreeGrafter"/>
</dbReference>
<feature type="domain" description="WH2" evidence="2">
    <location>
        <begin position="41"/>
        <end position="62"/>
    </location>
</feature>
<dbReference type="Pfam" id="PF02205">
    <property type="entry name" value="WH2"/>
    <property type="match status" value="1"/>
</dbReference>
<sequence length="483" mass="51238">LVGKAMAPPPIPPPVGQSSAPPPPPPLLKSGATSRGTPSVDRSALLADIRKAGGGGVRLRPTKTNDRSAPMVVACERTFPNADTNGSSNIGGNLTSSNRSANSGRYPRVAKANASLDFASELNRAINAQQERTLKKSHGAIAAGSETGINGMGRPPGRVKESQANSCGQLNASVSAIESELAQKLRMKAPSVSVKPVPNPNKPSLRFVAGEVCSSNDAQKPADLSGVSVKALREKLQMPQNGSLHAAKSASTIGQQQASSKRLSGHSYSSGTLPHGSFQNNSNISNSSNNNNNNSSSSNKPPLPAKPPSRKPSIEQRRNMPEKFRTLKPNQVSVNVKALVRSNSSENLADLIKADNVSSTLYQDSDNKPVPVAPATQRGTGTYFPPVNRPMPPPRPDIAPPPPPTVAVEKSKQANSITQRNSYGGKVVTNVPSPPPRGDSLTHEFQNRFHFKPISNLPLPPEFRHLRQLSRATKRNAPRPPIY</sequence>
<protein>
    <recommendedName>
        <fullName evidence="2">WH2 domain-containing protein</fullName>
    </recommendedName>
</protein>
<feature type="compositionally biased region" description="Polar residues" evidence="1">
    <location>
        <begin position="413"/>
        <end position="422"/>
    </location>
</feature>
<name>A0A0V1A8S8_9BILA</name>
<dbReference type="OrthoDB" id="5919362at2759"/>
<dbReference type="PANTHER" id="PTHR45691:SF6">
    <property type="entry name" value="PROTEIN DIAPHANOUS"/>
    <property type="match status" value="1"/>
</dbReference>
<keyword evidence="4" id="KW-1185">Reference proteome</keyword>
<accession>A0A0V1A8S8</accession>
<feature type="compositionally biased region" description="Polar residues" evidence="1">
    <location>
        <begin position="239"/>
        <end position="272"/>
    </location>
</feature>
<dbReference type="GO" id="GO:0003779">
    <property type="term" value="F:actin binding"/>
    <property type="evidence" value="ECO:0007669"/>
    <property type="project" value="InterPro"/>
</dbReference>
<feature type="region of interest" description="Disordered" evidence="1">
    <location>
        <begin position="239"/>
        <end position="315"/>
    </location>
</feature>
<dbReference type="PROSITE" id="PS51082">
    <property type="entry name" value="WH2"/>
    <property type="match status" value="1"/>
</dbReference>
<feature type="compositionally biased region" description="Pro residues" evidence="1">
    <location>
        <begin position="387"/>
        <end position="405"/>
    </location>
</feature>
<evidence type="ECO:0000256" key="1">
    <source>
        <dbReference type="SAM" id="MobiDB-lite"/>
    </source>
</evidence>